<comment type="caution">
    <text evidence="2">The sequence shown here is derived from an EMBL/GenBank/DDBJ whole genome shotgun (WGS) entry which is preliminary data.</text>
</comment>
<dbReference type="EMBL" id="CAJNOK010047921">
    <property type="protein sequence ID" value="CAF1589911.1"/>
    <property type="molecule type" value="Genomic_DNA"/>
</dbReference>
<name>A0A8S2VN80_9BILA</name>
<dbReference type="Proteomes" id="UP000677228">
    <property type="component" value="Unassembled WGS sequence"/>
</dbReference>
<evidence type="ECO:0000313" key="1">
    <source>
        <dbReference type="EMBL" id="CAF1589911.1"/>
    </source>
</evidence>
<reference evidence="2" key="1">
    <citation type="submission" date="2021-02" db="EMBL/GenBank/DDBJ databases">
        <authorList>
            <person name="Nowell W R."/>
        </authorList>
    </citation>
    <scope>NUCLEOTIDE SEQUENCE</scope>
</reference>
<accession>A0A8S2VN80</accession>
<dbReference type="AlphaFoldDB" id="A0A8S2VN80"/>
<dbReference type="EMBL" id="CAJOBA010071307">
    <property type="protein sequence ID" value="CAF4393383.1"/>
    <property type="molecule type" value="Genomic_DNA"/>
</dbReference>
<evidence type="ECO:0000313" key="3">
    <source>
        <dbReference type="Proteomes" id="UP000682733"/>
    </source>
</evidence>
<evidence type="ECO:0000313" key="2">
    <source>
        <dbReference type="EMBL" id="CAF4393383.1"/>
    </source>
</evidence>
<proteinExistence type="predicted"/>
<feature type="non-terminal residue" evidence="2">
    <location>
        <position position="1"/>
    </location>
</feature>
<protein>
    <submittedName>
        <fullName evidence="2">Uncharacterized protein</fullName>
    </submittedName>
</protein>
<gene>
    <name evidence="1" type="ORF">OVA965_LOCUS41485</name>
    <name evidence="2" type="ORF">TMI583_LOCUS43148</name>
</gene>
<dbReference type="Proteomes" id="UP000682733">
    <property type="component" value="Unassembled WGS sequence"/>
</dbReference>
<sequence>QSGATLSTNSQYPKYKLEQKLHGAIELNVNTLKSEKEGEKEKPFPTLFIVTNLYLG</sequence>
<organism evidence="2 3">
    <name type="scientific">Didymodactylos carnosus</name>
    <dbReference type="NCBI Taxonomy" id="1234261"/>
    <lineage>
        <taxon>Eukaryota</taxon>
        <taxon>Metazoa</taxon>
        <taxon>Spiralia</taxon>
        <taxon>Gnathifera</taxon>
        <taxon>Rotifera</taxon>
        <taxon>Eurotatoria</taxon>
        <taxon>Bdelloidea</taxon>
        <taxon>Philodinida</taxon>
        <taxon>Philodinidae</taxon>
        <taxon>Didymodactylos</taxon>
    </lineage>
</organism>